<keyword evidence="3 5" id="KW-0807">Transducer</keyword>
<dbReference type="InterPro" id="IPR032255">
    <property type="entry name" value="HBM"/>
</dbReference>
<feature type="domain" description="HAMP" evidence="9">
    <location>
        <begin position="327"/>
        <end position="380"/>
    </location>
</feature>
<comment type="subcellular location">
    <subcellularLocation>
        <location evidence="1">Cell inner membrane</location>
        <topology evidence="1">Multi-pass membrane protein</topology>
    </subcellularLocation>
</comment>
<dbReference type="InterPro" id="IPR000727">
    <property type="entry name" value="T_SNARE_dom"/>
</dbReference>
<dbReference type="PANTHER" id="PTHR32089">
    <property type="entry name" value="METHYL-ACCEPTING CHEMOTAXIS PROTEIN MCPB"/>
    <property type="match status" value="1"/>
</dbReference>
<dbReference type="PROSITE" id="PS50111">
    <property type="entry name" value="CHEMOTAXIS_TRANSDUC_2"/>
    <property type="match status" value="1"/>
</dbReference>
<comment type="caution">
    <text evidence="10">The sequence shown here is derived from an EMBL/GenBank/DDBJ whole genome shotgun (WGS) entry which is preliminary data.</text>
</comment>
<evidence type="ECO:0000259" key="8">
    <source>
        <dbReference type="PROSITE" id="PS50192"/>
    </source>
</evidence>
<dbReference type="SMART" id="SM00283">
    <property type="entry name" value="MA"/>
    <property type="match status" value="1"/>
</dbReference>
<dbReference type="Pfam" id="PF00672">
    <property type="entry name" value="HAMP"/>
    <property type="match status" value="1"/>
</dbReference>
<evidence type="ECO:0000256" key="1">
    <source>
        <dbReference type="ARBA" id="ARBA00004429"/>
    </source>
</evidence>
<dbReference type="Gene3D" id="1.10.287.950">
    <property type="entry name" value="Methyl-accepting chemotaxis protein"/>
    <property type="match status" value="1"/>
</dbReference>
<feature type="transmembrane region" description="Helical" evidence="6">
    <location>
        <begin position="31"/>
        <end position="52"/>
    </location>
</feature>
<accession>A0A8J3DZ74</accession>
<feature type="domain" description="T-SNARE coiled-coil homology" evidence="8">
    <location>
        <begin position="572"/>
        <end position="634"/>
    </location>
</feature>
<organism evidence="10 11">
    <name type="scientific">Agaricicola taiwanensis</name>
    <dbReference type="NCBI Taxonomy" id="591372"/>
    <lineage>
        <taxon>Bacteria</taxon>
        <taxon>Pseudomonadati</taxon>
        <taxon>Pseudomonadota</taxon>
        <taxon>Alphaproteobacteria</taxon>
        <taxon>Rhodobacterales</taxon>
        <taxon>Paracoccaceae</taxon>
        <taxon>Agaricicola</taxon>
    </lineage>
</organism>
<evidence type="ECO:0000256" key="2">
    <source>
        <dbReference type="ARBA" id="ARBA00022519"/>
    </source>
</evidence>
<evidence type="ECO:0000313" key="11">
    <source>
        <dbReference type="Proteomes" id="UP000602745"/>
    </source>
</evidence>
<reference evidence="10" key="1">
    <citation type="journal article" date="2014" name="Int. J. Syst. Evol. Microbiol.">
        <title>Complete genome sequence of Corynebacterium casei LMG S-19264T (=DSM 44701T), isolated from a smear-ripened cheese.</title>
        <authorList>
            <consortium name="US DOE Joint Genome Institute (JGI-PGF)"/>
            <person name="Walter F."/>
            <person name="Albersmeier A."/>
            <person name="Kalinowski J."/>
            <person name="Ruckert C."/>
        </authorList>
    </citation>
    <scope>NUCLEOTIDE SEQUENCE</scope>
    <source>
        <strain evidence="10">CCM 7684</strain>
    </source>
</reference>
<dbReference type="InterPro" id="IPR004089">
    <property type="entry name" value="MCPsignal_dom"/>
</dbReference>
<keyword evidence="11" id="KW-1185">Reference proteome</keyword>
<protein>
    <submittedName>
        <fullName evidence="10">Methyl-accepting chemotaxis protein</fullName>
    </submittedName>
</protein>
<sequence length="676" mass="70263">MVEQDEGRPAAGQNTTWLSRAVKVSSIRGRIAILAAIPVLALLAAGGTFWFGQQAVQSAAERSIGYGRLVQHASDLSRNAVGMSAVVDGFRAEPNTEAREAFSHLLARNAELVAQMRRDFGDEMGAALAQFDSHAAPITATFDRLYAARERLGMTEDQGLRAQLVKAGLALDKSFNDLRENSDLTFSELPAAKDALRLSEKDYLLSRSRKRAELFAANMKRFRAETEAASVPPSRRNELAKAGEAYEKAFNEASAAHADLEAAATALLAQMSVLPPTADGIVAQALDGQTQAAEASAQARRLTLLVALGVIGVAIVLSALLSILIGGSISKPLGRIAEALGKIDRGETDIDMSGIGSGGEIGRMAHAVTAFRDSVIERERFNAQQKELTASEQKRAAQLKELIQVFETRAAATVGEVRSAVDQLHLASSGLVDSAAQVSGEARSASSAANGASHNVTAVAGAAEQLAMSIQEVASRAENSSTVAHQAVTEAQKTVTTMEELAQAANRIGEVITLIQAIAAQTNLLALNATIEAARAGEAGKGFAVVAQEVKSLASQTANATEEIARQISAIQDSSGEATMAIERVNAIIGEMSSITGAVAAAVEEQSSAVRAIAANVAQASADAQSGASAMDGVGSAADSARTTAEGVAELAGALQREAESMDNAVHTFLEGVRAA</sequence>
<dbReference type="RefSeq" id="WP_188410608.1">
    <property type="nucleotide sequence ID" value="NZ_BMCP01000004.1"/>
</dbReference>
<keyword evidence="6" id="KW-1133">Transmembrane helix</keyword>
<dbReference type="SUPFAM" id="SSF58104">
    <property type="entry name" value="Methyl-accepting chemotaxis protein (MCP) signaling domain"/>
    <property type="match status" value="1"/>
</dbReference>
<dbReference type="Proteomes" id="UP000602745">
    <property type="component" value="Unassembled WGS sequence"/>
</dbReference>
<evidence type="ECO:0000313" key="10">
    <source>
        <dbReference type="EMBL" id="GGE50880.1"/>
    </source>
</evidence>
<evidence type="ECO:0000256" key="3">
    <source>
        <dbReference type="ARBA" id="ARBA00023224"/>
    </source>
</evidence>
<dbReference type="GO" id="GO:0005886">
    <property type="term" value="C:plasma membrane"/>
    <property type="evidence" value="ECO:0007669"/>
    <property type="project" value="UniProtKB-SubCell"/>
</dbReference>
<evidence type="ECO:0000256" key="6">
    <source>
        <dbReference type="SAM" id="Phobius"/>
    </source>
</evidence>
<dbReference type="EMBL" id="BMCP01000004">
    <property type="protein sequence ID" value="GGE50880.1"/>
    <property type="molecule type" value="Genomic_DNA"/>
</dbReference>
<evidence type="ECO:0000259" key="9">
    <source>
        <dbReference type="PROSITE" id="PS50885"/>
    </source>
</evidence>
<dbReference type="PANTHER" id="PTHR32089:SF112">
    <property type="entry name" value="LYSOZYME-LIKE PROTEIN-RELATED"/>
    <property type="match status" value="1"/>
</dbReference>
<keyword evidence="6" id="KW-0812">Transmembrane</keyword>
<dbReference type="AlphaFoldDB" id="A0A8J3DZ74"/>
<proteinExistence type="inferred from homology"/>
<gene>
    <name evidence="10" type="ORF">GCM10007276_29880</name>
</gene>
<dbReference type="SMART" id="SM00304">
    <property type="entry name" value="HAMP"/>
    <property type="match status" value="1"/>
</dbReference>
<dbReference type="Gene3D" id="6.10.340.10">
    <property type="match status" value="1"/>
</dbReference>
<reference evidence="10" key="2">
    <citation type="submission" date="2020-09" db="EMBL/GenBank/DDBJ databases">
        <authorList>
            <person name="Sun Q."/>
            <person name="Sedlacek I."/>
        </authorList>
    </citation>
    <scope>NUCLEOTIDE SEQUENCE</scope>
    <source>
        <strain evidence="10">CCM 7684</strain>
    </source>
</reference>
<feature type="domain" description="Methyl-accepting transducer" evidence="7">
    <location>
        <begin position="413"/>
        <end position="642"/>
    </location>
</feature>
<evidence type="ECO:0000256" key="5">
    <source>
        <dbReference type="PROSITE-ProRule" id="PRU00284"/>
    </source>
</evidence>
<dbReference type="PROSITE" id="PS50192">
    <property type="entry name" value="T_SNARE"/>
    <property type="match status" value="1"/>
</dbReference>
<dbReference type="PROSITE" id="PS50885">
    <property type="entry name" value="HAMP"/>
    <property type="match status" value="1"/>
</dbReference>
<keyword evidence="2" id="KW-0997">Cell inner membrane</keyword>
<keyword evidence="6" id="KW-0472">Membrane</keyword>
<dbReference type="SMART" id="SM01358">
    <property type="entry name" value="HBM"/>
    <property type="match status" value="1"/>
</dbReference>
<comment type="similarity">
    <text evidence="4">Belongs to the methyl-accepting chemotaxis (MCP) protein family.</text>
</comment>
<evidence type="ECO:0000259" key="7">
    <source>
        <dbReference type="PROSITE" id="PS50111"/>
    </source>
</evidence>
<feature type="transmembrane region" description="Helical" evidence="6">
    <location>
        <begin position="302"/>
        <end position="325"/>
    </location>
</feature>
<keyword evidence="2" id="KW-1003">Cell membrane</keyword>
<dbReference type="Pfam" id="PF00015">
    <property type="entry name" value="MCPsignal"/>
    <property type="match status" value="1"/>
</dbReference>
<name>A0A8J3DZ74_9RHOB</name>
<dbReference type="InterPro" id="IPR003660">
    <property type="entry name" value="HAMP_dom"/>
</dbReference>
<evidence type="ECO:0000256" key="4">
    <source>
        <dbReference type="ARBA" id="ARBA00029447"/>
    </source>
</evidence>
<dbReference type="GO" id="GO:0007165">
    <property type="term" value="P:signal transduction"/>
    <property type="evidence" value="ECO:0007669"/>
    <property type="project" value="UniProtKB-KW"/>
</dbReference>